<dbReference type="InterPro" id="IPR011990">
    <property type="entry name" value="TPR-like_helical_dom_sf"/>
</dbReference>
<evidence type="ECO:0000313" key="2">
    <source>
        <dbReference type="EMBL" id="SMG38698.1"/>
    </source>
</evidence>
<dbReference type="InterPro" id="IPR001254">
    <property type="entry name" value="Trypsin_dom"/>
</dbReference>
<dbReference type="InterPro" id="IPR001940">
    <property type="entry name" value="Peptidase_S1C"/>
</dbReference>
<accession>A0A1X7KCR1</accession>
<evidence type="ECO:0000259" key="1">
    <source>
        <dbReference type="PROSITE" id="PS50240"/>
    </source>
</evidence>
<dbReference type="STRING" id="561720.SAMN06275492_1257"/>
<dbReference type="Proteomes" id="UP000193355">
    <property type="component" value="Unassembled WGS sequence"/>
</dbReference>
<dbReference type="InterPro" id="IPR009003">
    <property type="entry name" value="Peptidase_S1_PA"/>
</dbReference>
<dbReference type="PROSITE" id="PS50240">
    <property type="entry name" value="TRYPSIN_DOM"/>
    <property type="match status" value="1"/>
</dbReference>
<reference evidence="3" key="1">
    <citation type="submission" date="2017-04" db="EMBL/GenBank/DDBJ databases">
        <authorList>
            <person name="Varghese N."/>
            <person name="Submissions S."/>
        </authorList>
    </citation>
    <scope>NUCLEOTIDE SEQUENCE [LARGE SCALE GENOMIC DNA]</scope>
    <source>
        <strain evidence="3">USBA 82</strain>
    </source>
</reference>
<dbReference type="SUPFAM" id="SSF50494">
    <property type="entry name" value="Trypsin-like serine proteases"/>
    <property type="match status" value="1"/>
</dbReference>
<organism evidence="2 3">
    <name type="scientific">Dethiosulfovibrio salsuginis</name>
    <dbReference type="NCBI Taxonomy" id="561720"/>
    <lineage>
        <taxon>Bacteria</taxon>
        <taxon>Thermotogati</taxon>
        <taxon>Synergistota</taxon>
        <taxon>Synergistia</taxon>
        <taxon>Synergistales</taxon>
        <taxon>Dethiosulfovibrionaceae</taxon>
        <taxon>Dethiosulfovibrio</taxon>
    </lineage>
</organism>
<dbReference type="Pfam" id="PF08238">
    <property type="entry name" value="Sel1"/>
    <property type="match status" value="6"/>
</dbReference>
<dbReference type="AlphaFoldDB" id="A0A1X7KCR1"/>
<dbReference type="SMART" id="SM00671">
    <property type="entry name" value="SEL1"/>
    <property type="match status" value="6"/>
</dbReference>
<feature type="domain" description="Peptidase S1" evidence="1">
    <location>
        <begin position="25"/>
        <end position="337"/>
    </location>
</feature>
<gene>
    <name evidence="2" type="ORF">SAMN06275492_1257</name>
</gene>
<dbReference type="PANTHER" id="PTHR11102">
    <property type="entry name" value="SEL-1-LIKE PROTEIN"/>
    <property type="match status" value="1"/>
</dbReference>
<dbReference type="InterPro" id="IPR006597">
    <property type="entry name" value="Sel1-like"/>
</dbReference>
<dbReference type="PRINTS" id="PR00834">
    <property type="entry name" value="PROTEASES2C"/>
</dbReference>
<name>A0A1X7KCR1_9BACT</name>
<dbReference type="EMBL" id="FXBB01000025">
    <property type="protein sequence ID" value="SMG38698.1"/>
    <property type="molecule type" value="Genomic_DNA"/>
</dbReference>
<sequence>MVRVKMALSKGCFRFTLCLLSCFMVLGGPLYATEIDVLALMEERQRAVANMLEPSILYVLVDDDDSYSMGTAFVVADGFALTNAHVVESAGDILVMSSFQNPVKARVVKKEYSGDTGGNDFALLKFTPSPKLTPVTFTNRVNRMDRVSAWGFPVLVTQFDQSFDDILEGKLKKAPPMVYTEGTVNALVEKNRQMTVIHSAAIAGGNSGGPLVNARGEVVGINTWGYTEEDEGAFVNASIPTERIAPFLQRCGISPQFSRTSSALPQLPPMSLPQVSLPQVNLPEVGQSPSSEISSLKKMAQSGDSDAQAALGAMYYDGEDVPQDTGEAIKWLEKASKGGSLEAKALLGVILIFEEDHSDPNRGLSLLKESSRSDSEGEIFSVLSRVYYDGDIFGIPRDEDESFKWAKKASDKGDADGTAMLAMLYYFGEGVDEDDKKALQLAEKAVKAGSSLGKAVMAWMYYDGVAVKEDLKKALALATDAAEDDEPSAQGLLAYMYFYGYGVKEDHRTAEGWARRAVDQGNEFGWFVLGSLYMDGVVVEKDLPMAWAYLDLANERYVSDAEEALEKLNKRMSSKDLKRAKDIQDRWFTEWGVSRR</sequence>
<dbReference type="Pfam" id="PF13365">
    <property type="entry name" value="Trypsin_2"/>
    <property type="match status" value="1"/>
</dbReference>
<dbReference type="PANTHER" id="PTHR11102:SF160">
    <property type="entry name" value="ERAD-ASSOCIATED E3 UBIQUITIN-PROTEIN LIGASE COMPONENT HRD3"/>
    <property type="match status" value="1"/>
</dbReference>
<evidence type="ECO:0000313" key="3">
    <source>
        <dbReference type="Proteomes" id="UP000193355"/>
    </source>
</evidence>
<dbReference type="Gene3D" id="1.25.40.10">
    <property type="entry name" value="Tetratricopeptide repeat domain"/>
    <property type="match status" value="1"/>
</dbReference>
<dbReference type="GO" id="GO:0004252">
    <property type="term" value="F:serine-type endopeptidase activity"/>
    <property type="evidence" value="ECO:0007669"/>
    <property type="project" value="InterPro"/>
</dbReference>
<keyword evidence="3" id="KW-1185">Reference proteome</keyword>
<dbReference type="GO" id="GO:0006508">
    <property type="term" value="P:proteolysis"/>
    <property type="evidence" value="ECO:0007669"/>
    <property type="project" value="InterPro"/>
</dbReference>
<protein>
    <submittedName>
        <fullName evidence="2">TPR repeat</fullName>
    </submittedName>
</protein>
<dbReference type="SUPFAM" id="SSF81901">
    <property type="entry name" value="HCP-like"/>
    <property type="match status" value="2"/>
</dbReference>
<dbReference type="InterPro" id="IPR050767">
    <property type="entry name" value="Sel1_AlgK"/>
</dbReference>
<dbReference type="InterPro" id="IPR043504">
    <property type="entry name" value="Peptidase_S1_PA_chymotrypsin"/>
</dbReference>
<dbReference type="Gene3D" id="2.40.10.10">
    <property type="entry name" value="Trypsin-like serine proteases"/>
    <property type="match status" value="2"/>
</dbReference>
<proteinExistence type="predicted"/>